<dbReference type="GO" id="GO:0009030">
    <property type="term" value="F:thiamine-phosphate kinase activity"/>
    <property type="evidence" value="ECO:0007669"/>
    <property type="project" value="UniProtKB-UniRule"/>
</dbReference>
<accession>A0A2N3HVG8</accession>
<feature type="binding site" evidence="2">
    <location>
        <position position="79"/>
    </location>
    <ligand>
        <name>Mg(2+)</name>
        <dbReference type="ChEBI" id="CHEBI:18420"/>
        <label>4</label>
    </ligand>
</feature>
<feature type="binding site" evidence="2">
    <location>
        <position position="33"/>
    </location>
    <ligand>
        <name>Mg(2+)</name>
        <dbReference type="ChEBI" id="CHEBI:18420"/>
        <label>3</label>
    </ligand>
</feature>
<feature type="binding site" evidence="2">
    <location>
        <position position="221"/>
    </location>
    <ligand>
        <name>ATP</name>
        <dbReference type="ChEBI" id="CHEBI:30616"/>
    </ligand>
</feature>
<feature type="binding site" evidence="2">
    <location>
        <position position="79"/>
    </location>
    <ligand>
        <name>Mg(2+)</name>
        <dbReference type="ChEBI" id="CHEBI:18420"/>
        <label>2</label>
    </ligand>
</feature>
<organism evidence="5 6">
    <name type="scientific">Labilibaculum filiforme</name>
    <dbReference type="NCBI Taxonomy" id="1940526"/>
    <lineage>
        <taxon>Bacteria</taxon>
        <taxon>Pseudomonadati</taxon>
        <taxon>Bacteroidota</taxon>
        <taxon>Bacteroidia</taxon>
        <taxon>Marinilabiliales</taxon>
        <taxon>Marinifilaceae</taxon>
        <taxon>Labilibaculum</taxon>
    </lineage>
</organism>
<dbReference type="HAMAP" id="MF_02128">
    <property type="entry name" value="TMP_kinase"/>
    <property type="match status" value="1"/>
</dbReference>
<feature type="binding site" evidence="2">
    <location>
        <position position="153"/>
    </location>
    <ligand>
        <name>ATP</name>
        <dbReference type="ChEBI" id="CHEBI:30616"/>
    </ligand>
</feature>
<keyword evidence="2" id="KW-0808">Transferase</keyword>
<comment type="pathway">
    <text evidence="2">Cofactor biosynthesis; thiamine diphosphate biosynthesis; thiamine diphosphate from thiamine phosphate: step 1/1.</text>
</comment>
<keyword evidence="2" id="KW-0067">ATP-binding</keyword>
<dbReference type="GO" id="GO:0009228">
    <property type="term" value="P:thiamine biosynthetic process"/>
    <property type="evidence" value="ECO:0007669"/>
    <property type="project" value="UniProtKB-KW"/>
</dbReference>
<dbReference type="InterPro" id="IPR010918">
    <property type="entry name" value="PurM-like_C_dom"/>
</dbReference>
<feature type="binding site" evidence="2">
    <location>
        <position position="50"/>
    </location>
    <ligand>
        <name>Mg(2+)</name>
        <dbReference type="ChEBI" id="CHEBI:18420"/>
        <label>2</label>
    </ligand>
</feature>
<evidence type="ECO:0000259" key="4">
    <source>
        <dbReference type="Pfam" id="PF02769"/>
    </source>
</evidence>
<feature type="binding site" evidence="2">
    <location>
        <position position="127"/>
    </location>
    <ligand>
        <name>Mg(2+)</name>
        <dbReference type="ChEBI" id="CHEBI:18420"/>
        <label>1</label>
    </ligand>
</feature>
<feature type="binding site" evidence="2">
    <location>
        <position position="48"/>
    </location>
    <ligand>
        <name>Mg(2+)</name>
        <dbReference type="ChEBI" id="CHEBI:18420"/>
        <label>4</label>
    </ligand>
</feature>
<dbReference type="SUPFAM" id="SSF55326">
    <property type="entry name" value="PurM N-terminal domain-like"/>
    <property type="match status" value="1"/>
</dbReference>
<reference evidence="5 6" key="1">
    <citation type="journal article" date="2017" name="Front. Microbiol.">
        <title>Labilibaculum manganireducens gen. nov., sp. nov. and Labilibaculum filiforme sp. nov., Novel Bacteroidetes Isolated from Subsurface Sediments of the Baltic Sea.</title>
        <authorList>
            <person name="Vandieken V."/>
            <person name="Marshall I.P."/>
            <person name="Niemann H."/>
            <person name="Engelen B."/>
            <person name="Cypionka H."/>
        </authorList>
    </citation>
    <scope>NUCLEOTIDE SEQUENCE [LARGE SCALE GENOMIC DNA]</scope>
    <source>
        <strain evidence="5 6">59.16B</strain>
    </source>
</reference>
<keyword evidence="6" id="KW-1185">Reference proteome</keyword>
<dbReference type="PANTHER" id="PTHR30270">
    <property type="entry name" value="THIAMINE-MONOPHOSPHATE KINASE"/>
    <property type="match status" value="1"/>
</dbReference>
<comment type="miscellaneous">
    <text evidence="2">Reaction mechanism of ThiL seems to utilize a direct, inline transfer of the gamma-phosphate of ATP to TMP rather than a phosphorylated enzyme intermediate.</text>
</comment>
<feature type="binding site" evidence="2">
    <location>
        <position position="50"/>
    </location>
    <ligand>
        <name>Mg(2+)</name>
        <dbReference type="ChEBI" id="CHEBI:18420"/>
        <label>1</label>
    </ligand>
</feature>
<feature type="binding site" evidence="2">
    <location>
        <position position="272"/>
    </location>
    <ligand>
        <name>substrate</name>
    </ligand>
</feature>
<feature type="binding site" evidence="2">
    <location>
        <position position="219"/>
    </location>
    <ligand>
        <name>Mg(2+)</name>
        <dbReference type="ChEBI" id="CHEBI:18420"/>
        <label>3</label>
    </ligand>
</feature>
<evidence type="ECO:0000256" key="2">
    <source>
        <dbReference type="HAMAP-Rule" id="MF_02128"/>
    </source>
</evidence>
<dbReference type="NCBIfam" id="TIGR01379">
    <property type="entry name" value="thiL"/>
    <property type="match status" value="1"/>
</dbReference>
<feature type="binding site" evidence="2">
    <location>
        <position position="79"/>
    </location>
    <ligand>
        <name>Mg(2+)</name>
        <dbReference type="ChEBI" id="CHEBI:18420"/>
        <label>3</label>
    </ligand>
</feature>
<dbReference type="PANTHER" id="PTHR30270:SF0">
    <property type="entry name" value="THIAMINE-MONOPHOSPHATE KINASE"/>
    <property type="match status" value="1"/>
</dbReference>
<comment type="caution">
    <text evidence="2">Lacks conserved residue(s) required for the propagation of feature annotation.</text>
</comment>
<protein>
    <recommendedName>
        <fullName evidence="2">Thiamine-monophosphate kinase</fullName>
        <shortName evidence="2">TMP kinase</shortName>
        <shortName evidence="2">Thiamine-phosphate kinase</shortName>
        <ecNumber evidence="2">2.7.4.16</ecNumber>
    </recommendedName>
</protein>
<dbReference type="InterPro" id="IPR036921">
    <property type="entry name" value="PurM-like_N_sf"/>
</dbReference>
<evidence type="ECO:0000313" key="5">
    <source>
        <dbReference type="EMBL" id="PKQ62049.1"/>
    </source>
</evidence>
<dbReference type="SUPFAM" id="SSF56042">
    <property type="entry name" value="PurM C-terminal domain-like"/>
    <property type="match status" value="1"/>
</dbReference>
<evidence type="ECO:0000259" key="3">
    <source>
        <dbReference type="Pfam" id="PF00586"/>
    </source>
</evidence>
<dbReference type="OrthoDB" id="9802811at2"/>
<feature type="binding site" evidence="2">
    <location>
        <position position="33"/>
    </location>
    <ligand>
        <name>Mg(2+)</name>
        <dbReference type="ChEBI" id="CHEBI:18420"/>
        <label>4</label>
    </ligand>
</feature>
<keyword evidence="2" id="KW-0547">Nucleotide-binding</keyword>
<dbReference type="Proteomes" id="UP000233535">
    <property type="component" value="Unassembled WGS sequence"/>
</dbReference>
<proteinExistence type="inferred from homology"/>
<evidence type="ECO:0000313" key="6">
    <source>
        <dbReference type="Proteomes" id="UP000233535"/>
    </source>
</evidence>
<feature type="binding site" evidence="2">
    <location>
        <position position="222"/>
    </location>
    <ligand>
        <name>Mg(2+)</name>
        <dbReference type="ChEBI" id="CHEBI:18420"/>
        <label>5</label>
    </ligand>
</feature>
<feature type="binding site" evidence="2">
    <location>
        <position position="329"/>
    </location>
    <ligand>
        <name>substrate</name>
    </ligand>
</feature>
<dbReference type="AlphaFoldDB" id="A0A2N3HVG8"/>
<comment type="caution">
    <text evidence="5">The sequence shown here is derived from an EMBL/GenBank/DDBJ whole genome shotgun (WGS) entry which is preliminary data.</text>
</comment>
<dbReference type="EC" id="2.7.4.16" evidence="2"/>
<dbReference type="PIRSF" id="PIRSF005303">
    <property type="entry name" value="Thiam_monoph_kin"/>
    <property type="match status" value="1"/>
</dbReference>
<comment type="function">
    <text evidence="2">Catalyzes the ATP-dependent phosphorylation of thiamine-monophosphate (TMP) to form thiamine-pyrophosphate (TPP), the active form of vitamin B1.</text>
</comment>
<dbReference type="GO" id="GO:0000287">
    <property type="term" value="F:magnesium ion binding"/>
    <property type="evidence" value="ECO:0007669"/>
    <property type="project" value="UniProtKB-UniRule"/>
</dbReference>
<feature type="binding site" evidence="2">
    <location>
        <position position="49"/>
    </location>
    <ligand>
        <name>Mg(2+)</name>
        <dbReference type="ChEBI" id="CHEBI:18420"/>
        <label>1</label>
    </ligand>
</feature>
<dbReference type="InterPro" id="IPR036676">
    <property type="entry name" value="PurM-like_C_sf"/>
</dbReference>
<feature type="domain" description="PurM-like C-terminal" evidence="4">
    <location>
        <begin position="157"/>
        <end position="310"/>
    </location>
</feature>
<keyword evidence="2" id="KW-0479">Metal-binding</keyword>
<dbReference type="GO" id="GO:0009229">
    <property type="term" value="P:thiamine diphosphate biosynthetic process"/>
    <property type="evidence" value="ECO:0007669"/>
    <property type="project" value="UniProtKB-UniRule"/>
</dbReference>
<dbReference type="Pfam" id="PF02769">
    <property type="entry name" value="AIRS_C"/>
    <property type="match status" value="1"/>
</dbReference>
<feature type="domain" description="PurM-like N-terminal" evidence="3">
    <location>
        <begin position="31"/>
        <end position="144"/>
    </location>
</feature>
<dbReference type="CDD" id="cd02194">
    <property type="entry name" value="ThiL"/>
    <property type="match status" value="1"/>
</dbReference>
<feature type="binding site" evidence="2">
    <location>
        <begin position="126"/>
        <end position="127"/>
    </location>
    <ligand>
        <name>ATP</name>
        <dbReference type="ChEBI" id="CHEBI:30616"/>
    </ligand>
</feature>
<evidence type="ECO:0000256" key="1">
    <source>
        <dbReference type="ARBA" id="ARBA00022977"/>
    </source>
</evidence>
<comment type="catalytic activity">
    <reaction evidence="2">
        <text>thiamine phosphate + ATP = thiamine diphosphate + ADP</text>
        <dbReference type="Rhea" id="RHEA:15913"/>
        <dbReference type="ChEBI" id="CHEBI:30616"/>
        <dbReference type="ChEBI" id="CHEBI:37575"/>
        <dbReference type="ChEBI" id="CHEBI:58937"/>
        <dbReference type="ChEBI" id="CHEBI:456216"/>
        <dbReference type="EC" id="2.7.4.16"/>
    </reaction>
</comment>
<gene>
    <name evidence="2" type="primary">thiL</name>
    <name evidence="5" type="ORF">BZG02_14020</name>
</gene>
<keyword evidence="2" id="KW-0460">Magnesium</keyword>
<dbReference type="Pfam" id="PF00586">
    <property type="entry name" value="AIRS"/>
    <property type="match status" value="1"/>
</dbReference>
<feature type="binding site" evidence="2">
    <location>
        <position position="57"/>
    </location>
    <ligand>
        <name>substrate</name>
    </ligand>
</feature>
<dbReference type="Gene3D" id="3.90.650.10">
    <property type="entry name" value="PurM-like C-terminal domain"/>
    <property type="match status" value="1"/>
</dbReference>
<dbReference type="InterPro" id="IPR006283">
    <property type="entry name" value="ThiL-like"/>
</dbReference>
<keyword evidence="2 5" id="KW-0418">Kinase</keyword>
<keyword evidence="1 2" id="KW-0784">Thiamine biosynthesis</keyword>
<comment type="similarity">
    <text evidence="2">Belongs to the thiamine-monophosphate kinase family.</text>
</comment>
<sequence length="335" mass="37176">MELKDIGEFGFIKRFAHKFDKLIGKEEMGIGDDCALLPLNDTETYVVTTDLLIEDIHFLKTKITPEDLGHKSLAVSLSDIAAMGAYPKFSFLSLGVPKQTSVEYLDAFMNGYQKLSEKYHTPLMGGDTTKSSDKLMINVVVVGQCKKSEVRLRSMAKDGDLICVTGNLGDSAGGLHVLLNNAALTGESESLVKKHHNPEPRIKEGIWLSNQNSVHAMMDISDGISSDLMHILNASQKSANIDVKQLPISSLLQNMAKKYAWNEIELASSGGEDYELLFTVDRKDIDRLHKEYKSRFTDEISVIGEIKQGQAEIKWFENGNEISINKSGFNHFANS</sequence>
<dbReference type="InterPro" id="IPR016188">
    <property type="entry name" value="PurM-like_N"/>
</dbReference>
<dbReference type="RefSeq" id="WP_101262078.1">
    <property type="nucleotide sequence ID" value="NZ_MVDD01000010.1"/>
</dbReference>
<dbReference type="GO" id="GO:0005524">
    <property type="term" value="F:ATP binding"/>
    <property type="evidence" value="ECO:0007669"/>
    <property type="project" value="UniProtKB-UniRule"/>
</dbReference>
<name>A0A2N3HVG8_9BACT</name>
<dbReference type="EMBL" id="MVDD01000010">
    <property type="protein sequence ID" value="PKQ62049.1"/>
    <property type="molecule type" value="Genomic_DNA"/>
</dbReference>
<dbReference type="Gene3D" id="3.30.1330.10">
    <property type="entry name" value="PurM-like, N-terminal domain"/>
    <property type="match status" value="1"/>
</dbReference>
<dbReference type="UniPathway" id="UPA00060">
    <property type="reaction ID" value="UER00142"/>
</dbReference>